<keyword evidence="4" id="KW-0378">Hydrolase</keyword>
<gene>
    <name evidence="11" type="primary">LOC113213407</name>
</gene>
<dbReference type="GeneID" id="113213407"/>
<dbReference type="SUPFAM" id="SSF51306">
    <property type="entry name" value="LexA/Signal peptidase"/>
    <property type="match status" value="1"/>
</dbReference>
<dbReference type="KEGG" id="foc:113213407"/>
<dbReference type="PRINTS" id="PR00727">
    <property type="entry name" value="LEADERPTASE"/>
</dbReference>
<reference evidence="11" key="1">
    <citation type="journal article" date="2018" name="Proc. Natl. Acad. Sci. U.S.A.">
        <title>Phylogenomics and the evolution of hemipteroid insects.</title>
        <authorList>
            <person name="Johnson K.P."/>
            <person name="Dietrich C.H."/>
            <person name="Friedrich F."/>
            <person name="Beutel R.G."/>
            <person name="Wipfler B."/>
            <person name="Peters R.S."/>
            <person name="Allen J.M."/>
            <person name="Petersen M."/>
            <person name="Donath A."/>
            <person name="Walden K.K."/>
            <person name="Kozlov A.M."/>
            <person name="Podsiadlowski L."/>
            <person name="Mayer C."/>
            <person name="Meusemann K."/>
            <person name="Vasilikopoulos A."/>
            <person name="Waterhouse R.M."/>
            <person name="Cameron S.L."/>
            <person name="Weirauch C."/>
            <person name="Swanson D.R."/>
            <person name="Percy D.M."/>
            <person name="Hardy N.B."/>
            <person name="Terry I."/>
            <person name="Liu S."/>
            <person name="Zhou X."/>
            <person name="Misof B."/>
            <person name="Robertson H.M."/>
            <person name="Yoshizawa K."/>
        </authorList>
    </citation>
    <scope>NUCLEOTIDE SEQUENCE</scope>
    <source>
        <tissue evidence="11">Whole organism</tissue>
    </source>
</reference>
<keyword evidence="11" id="KW-0645">Protease</keyword>
<keyword evidence="3" id="KW-0999">Mitochondrion inner membrane</keyword>
<dbReference type="GO" id="GO:0004252">
    <property type="term" value="F:serine-type endopeptidase activity"/>
    <property type="evidence" value="ECO:0007669"/>
    <property type="project" value="InterPro"/>
</dbReference>
<dbReference type="OrthoDB" id="308440at2759"/>
<dbReference type="Gene3D" id="2.10.109.10">
    <property type="entry name" value="Umud Fragment, subunit A"/>
    <property type="match status" value="1"/>
</dbReference>
<evidence type="ECO:0000313" key="11">
    <source>
        <dbReference type="RefSeq" id="XP_026288249.1"/>
    </source>
</evidence>
<evidence type="ECO:0000256" key="7">
    <source>
        <dbReference type="ARBA" id="ARBA00038445"/>
    </source>
</evidence>
<dbReference type="PANTHER" id="PTHR12383">
    <property type="entry name" value="PROTEASE FAMILY S26 MITOCHONDRIAL INNER MEMBRANE PROTEASE-RELATED"/>
    <property type="match status" value="1"/>
</dbReference>
<keyword evidence="5" id="KW-0496">Mitochondrion</keyword>
<reference evidence="11" key="2">
    <citation type="submission" date="2025-08" db="UniProtKB">
        <authorList>
            <consortium name="RefSeq"/>
        </authorList>
    </citation>
    <scope>IDENTIFICATION</scope>
    <source>
        <tissue evidence="11">Whole organism</tissue>
    </source>
</reference>
<dbReference type="InterPro" id="IPR019533">
    <property type="entry name" value="Peptidase_S26"/>
</dbReference>
<accession>A0A6J1T3T9</accession>
<comment type="subcellular location">
    <subcellularLocation>
        <location evidence="1">Mitochondrion inner membrane</location>
    </subcellularLocation>
</comment>
<proteinExistence type="inferred from homology"/>
<evidence type="ECO:0000259" key="9">
    <source>
        <dbReference type="Pfam" id="PF10502"/>
    </source>
</evidence>
<evidence type="ECO:0000256" key="6">
    <source>
        <dbReference type="ARBA" id="ARBA00023136"/>
    </source>
</evidence>
<dbReference type="GO" id="GO:0006465">
    <property type="term" value="P:signal peptide processing"/>
    <property type="evidence" value="ECO:0007669"/>
    <property type="project" value="InterPro"/>
</dbReference>
<comment type="similarity">
    <text evidence="7">Belongs to the peptidase S26 family. IMP1 subfamily.</text>
</comment>
<evidence type="ECO:0000313" key="10">
    <source>
        <dbReference type="Proteomes" id="UP000504606"/>
    </source>
</evidence>
<comment type="subunit">
    <text evidence="2">Heterodimer of 2 subunits, IMMPL1 and IMMPL2.</text>
</comment>
<dbReference type="Proteomes" id="UP000504606">
    <property type="component" value="Unplaced"/>
</dbReference>
<sequence>MKINWKPTFRVIVRAVGIGCTIRVIHNEYFFLVKTNGPSMEPTFHTGDFIIGERRPKDIAYGNIIILRSPFDPDGYLVKRLMGLPGDIKRNGLSFTKVPEGHMWLEGDNSSNSRDSRSFGSVPQGLITGRALYKVWPLSDAKVL</sequence>
<dbReference type="RefSeq" id="XP_026288249.1">
    <property type="nucleotide sequence ID" value="XM_026432464.2"/>
</dbReference>
<dbReference type="CDD" id="cd06462">
    <property type="entry name" value="Peptidase_S24_S26"/>
    <property type="match status" value="1"/>
</dbReference>
<dbReference type="Pfam" id="PF10502">
    <property type="entry name" value="Peptidase_S26"/>
    <property type="match status" value="2"/>
</dbReference>
<dbReference type="InterPro" id="IPR036286">
    <property type="entry name" value="LexA/Signal_pep-like_sf"/>
</dbReference>
<keyword evidence="6" id="KW-0472">Membrane</keyword>
<feature type="active site" evidence="8">
    <location>
        <position position="39"/>
    </location>
</feature>
<evidence type="ECO:0000256" key="1">
    <source>
        <dbReference type="ARBA" id="ARBA00004273"/>
    </source>
</evidence>
<feature type="domain" description="Peptidase S26" evidence="9">
    <location>
        <begin position="96"/>
        <end position="136"/>
    </location>
</feature>
<evidence type="ECO:0000256" key="3">
    <source>
        <dbReference type="ARBA" id="ARBA00022792"/>
    </source>
</evidence>
<evidence type="ECO:0000256" key="5">
    <source>
        <dbReference type="ARBA" id="ARBA00023128"/>
    </source>
</evidence>
<keyword evidence="10" id="KW-1185">Reference proteome</keyword>
<dbReference type="AlphaFoldDB" id="A0A6J1T3T9"/>
<dbReference type="InterPro" id="IPR000223">
    <property type="entry name" value="Pept_S26A_signal_pept_1"/>
</dbReference>
<dbReference type="GO" id="GO:0006627">
    <property type="term" value="P:protein processing involved in protein targeting to mitochondrion"/>
    <property type="evidence" value="ECO:0007669"/>
    <property type="project" value="TreeGrafter"/>
</dbReference>
<dbReference type="InterPro" id="IPR052064">
    <property type="entry name" value="Mito_IMP1_subunit"/>
</dbReference>
<evidence type="ECO:0000256" key="8">
    <source>
        <dbReference type="PIRSR" id="PIRSR600223-1"/>
    </source>
</evidence>
<evidence type="ECO:0000256" key="4">
    <source>
        <dbReference type="ARBA" id="ARBA00022801"/>
    </source>
</evidence>
<dbReference type="GO" id="GO:0042720">
    <property type="term" value="C:mitochondrial inner membrane peptidase complex"/>
    <property type="evidence" value="ECO:0007669"/>
    <property type="project" value="TreeGrafter"/>
</dbReference>
<feature type="active site" evidence="8">
    <location>
        <position position="79"/>
    </location>
</feature>
<evidence type="ECO:0000256" key="2">
    <source>
        <dbReference type="ARBA" id="ARBA00011805"/>
    </source>
</evidence>
<dbReference type="PANTHER" id="PTHR12383:SF16">
    <property type="entry name" value="MITOCHONDRIAL INNER MEMBRANE PROTEASE SUBUNIT 1"/>
    <property type="match status" value="1"/>
</dbReference>
<name>A0A6J1T3T9_FRAOC</name>
<organism evidence="10 11">
    <name type="scientific">Frankliniella occidentalis</name>
    <name type="common">Western flower thrips</name>
    <name type="synonym">Euthrips occidentalis</name>
    <dbReference type="NCBI Taxonomy" id="133901"/>
    <lineage>
        <taxon>Eukaryota</taxon>
        <taxon>Metazoa</taxon>
        <taxon>Ecdysozoa</taxon>
        <taxon>Arthropoda</taxon>
        <taxon>Hexapoda</taxon>
        <taxon>Insecta</taxon>
        <taxon>Pterygota</taxon>
        <taxon>Neoptera</taxon>
        <taxon>Paraneoptera</taxon>
        <taxon>Thysanoptera</taxon>
        <taxon>Terebrantia</taxon>
        <taxon>Thripoidea</taxon>
        <taxon>Thripidae</taxon>
        <taxon>Frankliniella</taxon>
    </lineage>
</organism>
<feature type="domain" description="Peptidase S26" evidence="9">
    <location>
        <begin position="10"/>
        <end position="87"/>
    </location>
</feature>
<protein>
    <submittedName>
        <fullName evidence="11">Mitochondrial inner membrane protease subunit 1</fullName>
    </submittedName>
</protein>